<dbReference type="Gene3D" id="1.10.10.10">
    <property type="entry name" value="Winged helix-like DNA-binding domain superfamily/Winged helix DNA-binding domain"/>
    <property type="match status" value="1"/>
</dbReference>
<feature type="region of interest" description="Disordered" evidence="5">
    <location>
        <begin position="1"/>
        <end position="23"/>
    </location>
</feature>
<accession>A0A846RZU1</accession>
<dbReference type="EMBL" id="JAATJN010000001">
    <property type="protein sequence ID" value="NJC56358.1"/>
    <property type="molecule type" value="Genomic_DNA"/>
</dbReference>
<comment type="caution">
    <text evidence="6">The sequence shown here is derived from an EMBL/GenBank/DDBJ whole genome shotgun (WGS) entry which is preliminary data.</text>
</comment>
<dbReference type="SUPFAM" id="SSF46785">
    <property type="entry name" value="Winged helix' DNA-binding domain"/>
    <property type="match status" value="1"/>
</dbReference>
<dbReference type="RefSeq" id="WP_167950244.1">
    <property type="nucleotide sequence ID" value="NZ_BAAAPQ010000026.1"/>
</dbReference>
<comment type="similarity">
    <text evidence="1">Belongs to the BlaI transcriptional regulatory family.</text>
</comment>
<dbReference type="GO" id="GO:0003677">
    <property type="term" value="F:DNA binding"/>
    <property type="evidence" value="ECO:0007669"/>
    <property type="project" value="UniProtKB-KW"/>
</dbReference>
<keyword evidence="7" id="KW-1185">Reference proteome</keyword>
<evidence type="ECO:0000256" key="4">
    <source>
        <dbReference type="ARBA" id="ARBA00023163"/>
    </source>
</evidence>
<dbReference type="InterPro" id="IPR005650">
    <property type="entry name" value="BlaI_family"/>
</dbReference>
<reference evidence="6 7" key="1">
    <citation type="submission" date="2020-03" db="EMBL/GenBank/DDBJ databases">
        <title>Sequencing the genomes of 1000 actinobacteria strains.</title>
        <authorList>
            <person name="Klenk H.-P."/>
        </authorList>
    </citation>
    <scope>NUCLEOTIDE SEQUENCE [LARGE SCALE GENOMIC DNA]</scope>
    <source>
        <strain evidence="6 7">DSM 18964</strain>
    </source>
</reference>
<feature type="compositionally biased region" description="Polar residues" evidence="5">
    <location>
        <begin position="1"/>
        <end position="10"/>
    </location>
</feature>
<keyword evidence="4" id="KW-0804">Transcription</keyword>
<evidence type="ECO:0000256" key="3">
    <source>
        <dbReference type="ARBA" id="ARBA00023125"/>
    </source>
</evidence>
<evidence type="ECO:0000313" key="6">
    <source>
        <dbReference type="EMBL" id="NJC56358.1"/>
    </source>
</evidence>
<organism evidence="6 7">
    <name type="scientific">Brevibacterium marinum</name>
    <dbReference type="NCBI Taxonomy" id="418643"/>
    <lineage>
        <taxon>Bacteria</taxon>
        <taxon>Bacillati</taxon>
        <taxon>Actinomycetota</taxon>
        <taxon>Actinomycetes</taxon>
        <taxon>Micrococcales</taxon>
        <taxon>Brevibacteriaceae</taxon>
        <taxon>Brevibacterium</taxon>
    </lineage>
</organism>
<dbReference type="AlphaFoldDB" id="A0A846RZU1"/>
<proteinExistence type="inferred from homology"/>
<dbReference type="GO" id="GO:0045892">
    <property type="term" value="P:negative regulation of DNA-templated transcription"/>
    <property type="evidence" value="ECO:0007669"/>
    <property type="project" value="InterPro"/>
</dbReference>
<evidence type="ECO:0000313" key="7">
    <source>
        <dbReference type="Proteomes" id="UP000576792"/>
    </source>
</evidence>
<dbReference type="InterPro" id="IPR036390">
    <property type="entry name" value="WH_DNA-bd_sf"/>
</dbReference>
<dbReference type="Pfam" id="PF03965">
    <property type="entry name" value="Penicillinase_R"/>
    <property type="match status" value="1"/>
</dbReference>
<evidence type="ECO:0000256" key="5">
    <source>
        <dbReference type="SAM" id="MobiDB-lite"/>
    </source>
</evidence>
<gene>
    <name evidence="6" type="ORF">BKA07_001393</name>
</gene>
<dbReference type="Gene3D" id="6.10.140.850">
    <property type="match status" value="1"/>
</dbReference>
<feature type="compositionally biased region" description="Low complexity" evidence="5">
    <location>
        <begin position="13"/>
        <end position="23"/>
    </location>
</feature>
<keyword evidence="3" id="KW-0238">DNA-binding</keyword>
<protein>
    <submittedName>
        <fullName evidence="6">Putative transcriptional regulator</fullName>
    </submittedName>
</protein>
<keyword evidence="2" id="KW-0805">Transcription regulation</keyword>
<evidence type="ECO:0000256" key="2">
    <source>
        <dbReference type="ARBA" id="ARBA00023015"/>
    </source>
</evidence>
<evidence type="ECO:0000256" key="1">
    <source>
        <dbReference type="ARBA" id="ARBA00011046"/>
    </source>
</evidence>
<dbReference type="Proteomes" id="UP000576792">
    <property type="component" value="Unassembled WGS sequence"/>
</dbReference>
<sequence length="139" mass="15234">MTSGSAPTEKSSPENPSAENSSPIRLGALEQQVMDLLWDDGPLTVRQIIEASEADPAYTTIATVLTNLERKHLVQRERRGRSVFHTPIISREEHAATLMQKALVNGGDRAASILHFVEGIGAEDVELLRNYLDSKGERG</sequence>
<name>A0A846RZU1_9MICO</name>
<dbReference type="InterPro" id="IPR036388">
    <property type="entry name" value="WH-like_DNA-bd_sf"/>
</dbReference>